<gene>
    <name evidence="1" type="ORF">HPB47_023289</name>
</gene>
<keyword evidence="2" id="KW-1185">Reference proteome</keyword>
<proteinExistence type="predicted"/>
<feature type="non-terminal residue" evidence="1">
    <location>
        <position position="222"/>
    </location>
</feature>
<evidence type="ECO:0000313" key="2">
    <source>
        <dbReference type="Proteomes" id="UP000805193"/>
    </source>
</evidence>
<reference evidence="1 2" key="1">
    <citation type="journal article" date="2020" name="Cell">
        <title>Large-Scale Comparative Analyses of Tick Genomes Elucidate Their Genetic Diversity and Vector Capacities.</title>
        <authorList>
            <consortium name="Tick Genome and Microbiome Consortium (TIGMIC)"/>
            <person name="Jia N."/>
            <person name="Wang J."/>
            <person name="Shi W."/>
            <person name="Du L."/>
            <person name="Sun Y."/>
            <person name="Zhan W."/>
            <person name="Jiang J.F."/>
            <person name="Wang Q."/>
            <person name="Zhang B."/>
            <person name="Ji P."/>
            <person name="Bell-Sakyi L."/>
            <person name="Cui X.M."/>
            <person name="Yuan T.T."/>
            <person name="Jiang B.G."/>
            <person name="Yang W.F."/>
            <person name="Lam T.T."/>
            <person name="Chang Q.C."/>
            <person name="Ding S.J."/>
            <person name="Wang X.J."/>
            <person name="Zhu J.G."/>
            <person name="Ruan X.D."/>
            <person name="Zhao L."/>
            <person name="Wei J.T."/>
            <person name="Ye R.Z."/>
            <person name="Que T.C."/>
            <person name="Du C.H."/>
            <person name="Zhou Y.H."/>
            <person name="Cheng J.X."/>
            <person name="Dai P.F."/>
            <person name="Guo W.B."/>
            <person name="Han X.H."/>
            <person name="Huang E.J."/>
            <person name="Li L.F."/>
            <person name="Wei W."/>
            <person name="Gao Y.C."/>
            <person name="Liu J.Z."/>
            <person name="Shao H.Z."/>
            <person name="Wang X."/>
            <person name="Wang C.C."/>
            <person name="Yang T.C."/>
            <person name="Huo Q.B."/>
            <person name="Li W."/>
            <person name="Chen H.Y."/>
            <person name="Chen S.E."/>
            <person name="Zhou L.G."/>
            <person name="Ni X.B."/>
            <person name="Tian J.H."/>
            <person name="Sheng Y."/>
            <person name="Liu T."/>
            <person name="Pan Y.S."/>
            <person name="Xia L.Y."/>
            <person name="Li J."/>
            <person name="Zhao F."/>
            <person name="Cao W.C."/>
        </authorList>
    </citation>
    <scope>NUCLEOTIDE SEQUENCE [LARGE SCALE GENOMIC DNA]</scope>
    <source>
        <strain evidence="1">Iper-2018</strain>
    </source>
</reference>
<sequence>MRGSGLASLLLASVLQLEGMKRGGEGMGIVTCLFSSASSAQAASLNSIPLTTKAEVHKYWAGRLHGSYDDAALQKTRDVPADFYQGGTMLMPSSCGTKSGRLDDVSCRAGCRARESLGHVLQACHRRHRGRVKRHDSIALYVAMRLNQLKWSVLWEPNYNVQGKVMKPDLVINTGMELAFLHEQKAAKYTVPDLLQQVQGNQQEPPQVTTATMNFGAFGPRT</sequence>
<protein>
    <submittedName>
        <fullName evidence="1">Uncharacterized protein</fullName>
    </submittedName>
</protein>
<accession>A0AC60Q7G6</accession>
<comment type="caution">
    <text evidence="1">The sequence shown here is derived from an EMBL/GenBank/DDBJ whole genome shotgun (WGS) entry which is preliminary data.</text>
</comment>
<dbReference type="Proteomes" id="UP000805193">
    <property type="component" value="Unassembled WGS sequence"/>
</dbReference>
<dbReference type="EMBL" id="JABSTQ010009381">
    <property type="protein sequence ID" value="KAG0429793.1"/>
    <property type="molecule type" value="Genomic_DNA"/>
</dbReference>
<organism evidence="1 2">
    <name type="scientific">Ixodes persulcatus</name>
    <name type="common">Taiga tick</name>
    <dbReference type="NCBI Taxonomy" id="34615"/>
    <lineage>
        <taxon>Eukaryota</taxon>
        <taxon>Metazoa</taxon>
        <taxon>Ecdysozoa</taxon>
        <taxon>Arthropoda</taxon>
        <taxon>Chelicerata</taxon>
        <taxon>Arachnida</taxon>
        <taxon>Acari</taxon>
        <taxon>Parasitiformes</taxon>
        <taxon>Ixodida</taxon>
        <taxon>Ixodoidea</taxon>
        <taxon>Ixodidae</taxon>
        <taxon>Ixodinae</taxon>
        <taxon>Ixodes</taxon>
    </lineage>
</organism>
<evidence type="ECO:0000313" key="1">
    <source>
        <dbReference type="EMBL" id="KAG0429793.1"/>
    </source>
</evidence>
<name>A0AC60Q7G6_IXOPE</name>